<evidence type="ECO:0000313" key="4">
    <source>
        <dbReference type="EnsemblPlants" id="KQK22329"/>
    </source>
</evidence>
<keyword evidence="5" id="KW-1185">Reference proteome</keyword>
<gene>
    <name evidence="3" type="ORF">BRADI_1g66601v3</name>
</gene>
<proteinExistence type="predicted"/>
<organism evidence="3">
    <name type="scientific">Brachypodium distachyon</name>
    <name type="common">Purple false brome</name>
    <name type="synonym">Trachynia distachya</name>
    <dbReference type="NCBI Taxonomy" id="15368"/>
    <lineage>
        <taxon>Eukaryota</taxon>
        <taxon>Viridiplantae</taxon>
        <taxon>Streptophyta</taxon>
        <taxon>Embryophyta</taxon>
        <taxon>Tracheophyta</taxon>
        <taxon>Spermatophyta</taxon>
        <taxon>Magnoliopsida</taxon>
        <taxon>Liliopsida</taxon>
        <taxon>Poales</taxon>
        <taxon>Poaceae</taxon>
        <taxon>BOP clade</taxon>
        <taxon>Pooideae</taxon>
        <taxon>Stipodae</taxon>
        <taxon>Brachypodieae</taxon>
        <taxon>Brachypodium</taxon>
    </lineage>
</organism>
<keyword evidence="2" id="KW-0732">Signal</keyword>
<protein>
    <submittedName>
        <fullName evidence="3 4">Uncharacterized protein</fullName>
    </submittedName>
</protein>
<evidence type="ECO:0000256" key="2">
    <source>
        <dbReference type="SAM" id="SignalP"/>
    </source>
</evidence>
<keyword evidence="1" id="KW-1133">Transmembrane helix</keyword>
<feature type="chain" id="PRO_5035999758" evidence="2">
    <location>
        <begin position="28"/>
        <end position="82"/>
    </location>
</feature>
<feature type="transmembrane region" description="Helical" evidence="1">
    <location>
        <begin position="54"/>
        <end position="76"/>
    </location>
</feature>
<evidence type="ECO:0000256" key="1">
    <source>
        <dbReference type="SAM" id="Phobius"/>
    </source>
</evidence>
<dbReference type="EMBL" id="CM000880">
    <property type="protein sequence ID" value="KQK22329.2"/>
    <property type="molecule type" value="Genomic_DNA"/>
</dbReference>
<reference evidence="3" key="2">
    <citation type="submission" date="2017-06" db="EMBL/GenBank/DDBJ databases">
        <title>WGS assembly of Brachypodium distachyon.</title>
        <authorList>
            <consortium name="The International Brachypodium Initiative"/>
            <person name="Lucas S."/>
            <person name="Harmon-Smith M."/>
            <person name="Lail K."/>
            <person name="Tice H."/>
            <person name="Grimwood J."/>
            <person name="Bruce D."/>
            <person name="Barry K."/>
            <person name="Shu S."/>
            <person name="Lindquist E."/>
            <person name="Wang M."/>
            <person name="Pitluck S."/>
            <person name="Vogel J.P."/>
            <person name="Garvin D.F."/>
            <person name="Mockler T.C."/>
            <person name="Schmutz J."/>
            <person name="Rokhsar D."/>
            <person name="Bevan M.W."/>
        </authorList>
    </citation>
    <scope>NUCLEOTIDE SEQUENCE</scope>
    <source>
        <strain evidence="3">Bd21</strain>
    </source>
</reference>
<dbReference type="Gramene" id="KQK22329">
    <property type="protein sequence ID" value="KQK22329"/>
    <property type="gene ID" value="BRADI_1g66601v3"/>
</dbReference>
<accession>A0A0Q3LGX9</accession>
<evidence type="ECO:0000313" key="5">
    <source>
        <dbReference type="Proteomes" id="UP000008810"/>
    </source>
</evidence>
<keyword evidence="1" id="KW-0812">Transmembrane</keyword>
<dbReference type="InParanoid" id="A0A0Q3LGX9"/>
<keyword evidence="1" id="KW-0472">Membrane</keyword>
<dbReference type="AlphaFoldDB" id="A0A0Q3LGX9"/>
<dbReference type="EnsemblPlants" id="KQK22329">
    <property type="protein sequence ID" value="KQK22329"/>
    <property type="gene ID" value="BRADI_1g66601v3"/>
</dbReference>
<reference evidence="3 4" key="1">
    <citation type="journal article" date="2010" name="Nature">
        <title>Genome sequencing and analysis of the model grass Brachypodium distachyon.</title>
        <authorList>
            <consortium name="International Brachypodium Initiative"/>
        </authorList>
    </citation>
    <scope>NUCLEOTIDE SEQUENCE [LARGE SCALE GENOMIC DNA]</scope>
    <source>
        <strain evidence="3 4">Bd21</strain>
    </source>
</reference>
<reference evidence="4" key="3">
    <citation type="submission" date="2018-08" db="UniProtKB">
        <authorList>
            <consortium name="EnsemblPlants"/>
        </authorList>
    </citation>
    <scope>IDENTIFICATION</scope>
    <source>
        <strain evidence="4">cv. Bd21</strain>
    </source>
</reference>
<evidence type="ECO:0000313" key="3">
    <source>
        <dbReference type="EMBL" id="KQK22329.2"/>
    </source>
</evidence>
<feature type="signal peptide" evidence="2">
    <location>
        <begin position="1"/>
        <end position="27"/>
    </location>
</feature>
<name>A0A0Q3LGX9_BRADI</name>
<dbReference type="Proteomes" id="UP000008810">
    <property type="component" value="Chromosome 1"/>
</dbReference>
<sequence>MLPFHWLSTAIIGSCLLLFCQFSTTIADSSLLHTYFSTEFSVGGLLNFLTNINLHLYLSTAFSIAFLLLAIVECIFDLDVLI</sequence>